<dbReference type="Gene3D" id="3.40.525.10">
    <property type="entry name" value="CRAL-TRIO lipid binding domain"/>
    <property type="match status" value="1"/>
</dbReference>
<keyword evidence="1" id="KW-0812">Transmembrane</keyword>
<dbReference type="Pfam" id="PF00650">
    <property type="entry name" value="CRAL_TRIO"/>
    <property type="match status" value="1"/>
</dbReference>
<dbReference type="InterPro" id="IPR036273">
    <property type="entry name" value="CRAL/TRIO_N_dom_sf"/>
</dbReference>
<dbReference type="PANTHER" id="PTHR46277">
    <property type="entry name" value="OS03G0850700 PROTEIN"/>
    <property type="match status" value="1"/>
</dbReference>
<dbReference type="PANTHER" id="PTHR46277:SF3">
    <property type="entry name" value="BINDING PROTEIN, PUTATIVE-RELATED"/>
    <property type="match status" value="1"/>
</dbReference>
<evidence type="ECO:0000256" key="1">
    <source>
        <dbReference type="SAM" id="Phobius"/>
    </source>
</evidence>
<keyword evidence="4" id="KW-1185">Reference proteome</keyword>
<feature type="domain" description="CRAL-TRIO" evidence="2">
    <location>
        <begin position="73"/>
        <end position="230"/>
    </location>
</feature>
<comment type="caution">
    <text evidence="3">The sequence shown here is derived from an EMBL/GenBank/DDBJ whole genome shotgun (WGS) entry which is preliminary data.</text>
</comment>
<dbReference type="InterPro" id="IPR036865">
    <property type="entry name" value="CRAL-TRIO_dom_sf"/>
</dbReference>
<dbReference type="AlphaFoldDB" id="A0AAE0LE52"/>
<dbReference type="InterPro" id="IPR001251">
    <property type="entry name" value="CRAL-TRIO_dom"/>
</dbReference>
<proteinExistence type="predicted"/>
<evidence type="ECO:0000259" key="2">
    <source>
        <dbReference type="PROSITE" id="PS50191"/>
    </source>
</evidence>
<dbReference type="SMART" id="SM00516">
    <property type="entry name" value="SEC14"/>
    <property type="match status" value="1"/>
</dbReference>
<protein>
    <recommendedName>
        <fullName evidence="2">CRAL-TRIO domain-containing protein</fullName>
    </recommendedName>
</protein>
<dbReference type="SUPFAM" id="SSF52087">
    <property type="entry name" value="CRAL/TRIO domain"/>
    <property type="match status" value="1"/>
</dbReference>
<dbReference type="CDD" id="cd00170">
    <property type="entry name" value="SEC14"/>
    <property type="match status" value="1"/>
</dbReference>
<keyword evidence="1" id="KW-0472">Membrane</keyword>
<gene>
    <name evidence="3" type="ORF">CYMTET_10127</name>
</gene>
<evidence type="ECO:0000313" key="3">
    <source>
        <dbReference type="EMBL" id="KAK3282121.1"/>
    </source>
</evidence>
<dbReference type="PROSITE" id="PS50191">
    <property type="entry name" value="CRAL_TRIO"/>
    <property type="match status" value="1"/>
</dbReference>
<accession>A0AAE0LE52</accession>
<name>A0AAE0LE52_9CHLO</name>
<evidence type="ECO:0000313" key="4">
    <source>
        <dbReference type="Proteomes" id="UP001190700"/>
    </source>
</evidence>
<dbReference type="EMBL" id="LGRX02003531">
    <property type="protein sequence ID" value="KAK3282121.1"/>
    <property type="molecule type" value="Genomic_DNA"/>
</dbReference>
<sequence>MSQPLTQLKSRLGPILELYPSCAQSESDFERWLRAYENNVDKASAALSDYVQWRELKPQYGVQEGVSGITSSVVESETRSGKAIILGLDKEKRPLILVRAQFHDPNSTEFNLDTFTCFCIHTLSKAVEMMAPPTTSMTIIFDLDNITLNNLDMQAVKRLIYLLTKFYPERLGQCLILNAPIIFSTFWAGVSLLLAERTVQKMRFLEVFELKELIDESALPLSYGGTVEIA</sequence>
<reference evidence="3 4" key="1">
    <citation type="journal article" date="2015" name="Genome Biol. Evol.">
        <title>Comparative Genomics of a Bacterivorous Green Alga Reveals Evolutionary Causalities and Consequences of Phago-Mixotrophic Mode of Nutrition.</title>
        <authorList>
            <person name="Burns J.A."/>
            <person name="Paasch A."/>
            <person name="Narechania A."/>
            <person name="Kim E."/>
        </authorList>
    </citation>
    <scope>NUCLEOTIDE SEQUENCE [LARGE SCALE GENOMIC DNA]</scope>
    <source>
        <strain evidence="3 4">PLY_AMNH</strain>
    </source>
</reference>
<keyword evidence="1" id="KW-1133">Transmembrane helix</keyword>
<feature type="transmembrane region" description="Helical" evidence="1">
    <location>
        <begin position="175"/>
        <end position="195"/>
    </location>
</feature>
<dbReference type="SUPFAM" id="SSF46938">
    <property type="entry name" value="CRAL/TRIO N-terminal domain"/>
    <property type="match status" value="1"/>
</dbReference>
<organism evidence="3 4">
    <name type="scientific">Cymbomonas tetramitiformis</name>
    <dbReference type="NCBI Taxonomy" id="36881"/>
    <lineage>
        <taxon>Eukaryota</taxon>
        <taxon>Viridiplantae</taxon>
        <taxon>Chlorophyta</taxon>
        <taxon>Pyramimonadophyceae</taxon>
        <taxon>Pyramimonadales</taxon>
        <taxon>Pyramimonadaceae</taxon>
        <taxon>Cymbomonas</taxon>
    </lineage>
</organism>
<dbReference type="Proteomes" id="UP001190700">
    <property type="component" value="Unassembled WGS sequence"/>
</dbReference>